<feature type="region of interest" description="Disordered" evidence="4">
    <location>
        <begin position="361"/>
        <end position="491"/>
    </location>
</feature>
<dbReference type="OMA" id="NMPFANL"/>
<dbReference type="OrthoDB" id="70161at2759"/>
<reference evidence="6" key="1">
    <citation type="submission" date="2020-12" db="UniProtKB">
        <authorList>
            <consortium name="WormBaseParasite"/>
        </authorList>
    </citation>
    <scope>IDENTIFICATION</scope>
    <source>
        <strain evidence="6">MHco3</strain>
    </source>
</reference>
<evidence type="ECO:0000256" key="4">
    <source>
        <dbReference type="SAM" id="MobiDB-lite"/>
    </source>
</evidence>
<feature type="compositionally biased region" description="Acidic residues" evidence="4">
    <location>
        <begin position="466"/>
        <end position="482"/>
    </location>
</feature>
<evidence type="ECO:0000256" key="2">
    <source>
        <dbReference type="ARBA" id="ARBA00007341"/>
    </source>
</evidence>
<dbReference type="Proteomes" id="UP000025227">
    <property type="component" value="Unplaced"/>
</dbReference>
<dbReference type="GO" id="GO:0000407">
    <property type="term" value="C:phagophore assembly site"/>
    <property type="evidence" value="ECO:0007669"/>
    <property type="project" value="UniProtKB-SubCell"/>
</dbReference>
<evidence type="ECO:0000313" key="5">
    <source>
        <dbReference type="Proteomes" id="UP000025227"/>
    </source>
</evidence>
<dbReference type="GO" id="GO:0000423">
    <property type="term" value="P:mitophagy"/>
    <property type="evidence" value="ECO:0007669"/>
    <property type="project" value="TreeGrafter"/>
</dbReference>
<protein>
    <submittedName>
        <fullName evidence="6">Autophagy-related protein 13</fullName>
    </submittedName>
</protein>
<evidence type="ECO:0000313" key="6">
    <source>
        <dbReference type="WBParaSite" id="HCON_00160160-00001"/>
    </source>
</evidence>
<dbReference type="GO" id="GO:0034497">
    <property type="term" value="P:protein localization to phagophore assembly site"/>
    <property type="evidence" value="ECO:0007669"/>
    <property type="project" value="TreeGrafter"/>
</dbReference>
<dbReference type="InterPro" id="IPR036570">
    <property type="entry name" value="HORMA_dom_sf"/>
</dbReference>
<keyword evidence="5" id="KW-1185">Reference proteome</keyword>
<dbReference type="GO" id="GO:0005829">
    <property type="term" value="C:cytosol"/>
    <property type="evidence" value="ECO:0007669"/>
    <property type="project" value="TreeGrafter"/>
</dbReference>
<comment type="similarity">
    <text evidence="2">Belongs to the ATG13 family. Metazoan subfamily.</text>
</comment>
<dbReference type="InterPro" id="IPR040182">
    <property type="entry name" value="ATG13"/>
</dbReference>
<organism evidence="5 6">
    <name type="scientific">Haemonchus contortus</name>
    <name type="common">Barber pole worm</name>
    <dbReference type="NCBI Taxonomy" id="6289"/>
    <lineage>
        <taxon>Eukaryota</taxon>
        <taxon>Metazoa</taxon>
        <taxon>Ecdysozoa</taxon>
        <taxon>Nematoda</taxon>
        <taxon>Chromadorea</taxon>
        <taxon>Rhabditida</taxon>
        <taxon>Rhabditina</taxon>
        <taxon>Rhabditomorpha</taxon>
        <taxon>Strongyloidea</taxon>
        <taxon>Trichostrongylidae</taxon>
        <taxon>Haemonchus</taxon>
    </lineage>
</organism>
<keyword evidence="3" id="KW-0072">Autophagy</keyword>
<feature type="compositionally biased region" description="Polar residues" evidence="4">
    <location>
        <begin position="283"/>
        <end position="300"/>
    </location>
</feature>
<feature type="region of interest" description="Disordered" evidence="4">
    <location>
        <begin position="274"/>
        <end position="314"/>
    </location>
</feature>
<dbReference type="GO" id="GO:0034727">
    <property type="term" value="P:piecemeal microautophagy of the nucleus"/>
    <property type="evidence" value="ECO:0007669"/>
    <property type="project" value="TreeGrafter"/>
</dbReference>
<comment type="subcellular location">
    <subcellularLocation>
        <location evidence="1">Preautophagosomal structure</location>
    </subcellularLocation>
</comment>
<dbReference type="PANTHER" id="PTHR13430:SF4">
    <property type="entry name" value="AUTOPHAGY-RELATED PROTEIN 13"/>
    <property type="match status" value="1"/>
</dbReference>
<dbReference type="PANTHER" id="PTHR13430">
    <property type="match status" value="1"/>
</dbReference>
<dbReference type="AlphaFoldDB" id="A0A7I4YY96"/>
<dbReference type="Gene3D" id="3.30.900.10">
    <property type="entry name" value="HORMA domain"/>
    <property type="match status" value="1"/>
</dbReference>
<proteinExistence type="inferred from homology"/>
<feature type="compositionally biased region" description="Basic and acidic residues" evidence="4">
    <location>
        <begin position="388"/>
        <end position="417"/>
    </location>
</feature>
<dbReference type="WBParaSite" id="HCON_00160160-00001">
    <property type="protein sequence ID" value="HCON_00160160-00001"/>
    <property type="gene ID" value="HCON_00160160"/>
</dbReference>
<dbReference type="GO" id="GO:1990316">
    <property type="term" value="C:Atg1/ULK1 kinase complex"/>
    <property type="evidence" value="ECO:0007669"/>
    <property type="project" value="TreeGrafter"/>
</dbReference>
<evidence type="ECO:0000256" key="1">
    <source>
        <dbReference type="ARBA" id="ARBA00004329"/>
    </source>
</evidence>
<sequence>MRTNSLSSFASTTGLDEVATASSSVSTTHSENPDYMRTLRQFGRYFSTRLVQVVVQSRTNEKFDLECTLPSSSPDWFNLRIDELGEVSAQVKRSICSFPPVARCMSIDFMLYTCDGEVLPMETWAFSIDDEDQRTIWADDIKSQLYLQLSVMLRSAMVAARMTPLHRYYVKKQSCDTFVILYKLFEGFSEIDLGSEAKRLELGRFPTPVGAFRLELAYRTQMAKERGPSPGGGHESPNQMSIIMGTPSEAAATVGSPTPSSYCELMSEFSTSPSSLAAASPSDVNNPSVKPGRSRSTSLASEGEPLSSSPKRKPVIPVIKNMPFANLLTMSYTGTLFPLPEEMMGPKKCFSESAIVTGYGNRLNPPRSDSFSRLLGAPPTVEEEENRDSEPKESHVDMEVKLQKELEHLKVDDDGRPQTRVSFELETSERTLVDQDSDSQTESSRKGDMDVEEQGESLATLKPSEPEAETEPDLDEAEAEDDSFVKIPLFGRPSDGELGELDFHLTEFMTSCKAPPPLEAVPTEWDTLSDIKSLLDGFSQKQGVFDKFVAEIREHGDTSD</sequence>
<evidence type="ECO:0000256" key="3">
    <source>
        <dbReference type="ARBA" id="ARBA00023006"/>
    </source>
</evidence>
<name>A0A7I4YY96_HAECO</name>
<accession>A0A7I4YY96</accession>